<sequence>MHKLLLADDHGLVRETIADYLRSQGGFAVSVAGSLDEAMAIETEQGPHDLVLLDYSMPGMDTLAGLARMKEHAGCPVAILSGTASADVARRALRAGAAGFLPKTLGPDMLIAAVNEMLGGGIYRPIEFLAEAEASPLDVALTPRELDVLKGLTEGKANKEIARELDIQEVTVKLHVKTLSRKLQARNRTHAAMLGRDLGLI</sequence>
<dbReference type="InterPro" id="IPR001789">
    <property type="entry name" value="Sig_transdc_resp-reg_receiver"/>
</dbReference>
<reference evidence="6 7" key="1">
    <citation type="submission" date="2016-11" db="EMBL/GenBank/DDBJ databases">
        <authorList>
            <person name="Varghese N."/>
            <person name="Submissions S."/>
        </authorList>
    </citation>
    <scope>NUCLEOTIDE SEQUENCE [LARGE SCALE GENOMIC DNA]</scope>
    <source>
        <strain evidence="6 7">DSM 28249</strain>
    </source>
</reference>
<feature type="modified residue" description="4-aspartylphosphate" evidence="3">
    <location>
        <position position="54"/>
    </location>
</feature>
<dbReference type="InterPro" id="IPR058245">
    <property type="entry name" value="NreC/VraR/RcsB-like_REC"/>
</dbReference>
<dbReference type="GO" id="GO:0000160">
    <property type="term" value="P:phosphorelay signal transduction system"/>
    <property type="evidence" value="ECO:0007669"/>
    <property type="project" value="InterPro"/>
</dbReference>
<dbReference type="PROSITE" id="PS50043">
    <property type="entry name" value="HTH_LUXR_2"/>
    <property type="match status" value="1"/>
</dbReference>
<dbReference type="InterPro" id="IPR036388">
    <property type="entry name" value="WH-like_DNA-bd_sf"/>
</dbReference>
<dbReference type="Pfam" id="PF00072">
    <property type="entry name" value="Response_reg"/>
    <property type="match status" value="1"/>
</dbReference>
<feature type="domain" description="HTH luxR-type" evidence="4">
    <location>
        <begin position="134"/>
        <end position="199"/>
    </location>
</feature>
<dbReference type="CDD" id="cd17535">
    <property type="entry name" value="REC_NarL-like"/>
    <property type="match status" value="1"/>
</dbReference>
<dbReference type="EMBL" id="FRCB01000002">
    <property type="protein sequence ID" value="SHL75830.1"/>
    <property type="molecule type" value="Genomic_DNA"/>
</dbReference>
<dbReference type="AlphaFoldDB" id="A0A1M7D8R9"/>
<keyword evidence="1 3" id="KW-0597">Phosphoprotein</keyword>
<evidence type="ECO:0000256" key="1">
    <source>
        <dbReference type="ARBA" id="ARBA00022553"/>
    </source>
</evidence>
<dbReference type="Gene3D" id="3.40.50.2300">
    <property type="match status" value="1"/>
</dbReference>
<gene>
    <name evidence="6" type="ORF">SAMN05443432_102472</name>
</gene>
<dbReference type="InterPro" id="IPR016032">
    <property type="entry name" value="Sig_transdc_resp-reg_C-effctor"/>
</dbReference>
<evidence type="ECO:0000259" key="4">
    <source>
        <dbReference type="PROSITE" id="PS50043"/>
    </source>
</evidence>
<dbReference type="Proteomes" id="UP000322545">
    <property type="component" value="Unassembled WGS sequence"/>
</dbReference>
<dbReference type="SMART" id="SM00448">
    <property type="entry name" value="REC"/>
    <property type="match status" value="1"/>
</dbReference>
<dbReference type="PANTHER" id="PTHR45566:SF2">
    <property type="entry name" value="NARL SUBFAMILY"/>
    <property type="match status" value="1"/>
</dbReference>
<dbReference type="Gene3D" id="1.10.10.10">
    <property type="entry name" value="Winged helix-like DNA-binding domain superfamily/Winged helix DNA-binding domain"/>
    <property type="match status" value="1"/>
</dbReference>
<dbReference type="InterPro" id="IPR000792">
    <property type="entry name" value="Tscrpt_reg_LuxR_C"/>
</dbReference>
<dbReference type="Pfam" id="PF00196">
    <property type="entry name" value="GerE"/>
    <property type="match status" value="1"/>
</dbReference>
<protein>
    <submittedName>
        <fullName evidence="6">Two component transcriptional regulator, LuxR family</fullName>
    </submittedName>
</protein>
<organism evidence="6 7">
    <name type="scientific">Roseovarius litoreus</name>
    <dbReference type="NCBI Taxonomy" id="1155722"/>
    <lineage>
        <taxon>Bacteria</taxon>
        <taxon>Pseudomonadati</taxon>
        <taxon>Pseudomonadota</taxon>
        <taxon>Alphaproteobacteria</taxon>
        <taxon>Rhodobacterales</taxon>
        <taxon>Roseobacteraceae</taxon>
        <taxon>Roseovarius</taxon>
    </lineage>
</organism>
<accession>A0A1M7D8R9</accession>
<name>A0A1M7D8R9_9RHOB</name>
<dbReference type="PRINTS" id="PR00038">
    <property type="entry name" value="HTHLUXR"/>
</dbReference>
<keyword evidence="7" id="KW-1185">Reference proteome</keyword>
<dbReference type="SUPFAM" id="SSF52172">
    <property type="entry name" value="CheY-like"/>
    <property type="match status" value="1"/>
</dbReference>
<dbReference type="CDD" id="cd06170">
    <property type="entry name" value="LuxR_C_like"/>
    <property type="match status" value="1"/>
</dbReference>
<evidence type="ECO:0000256" key="3">
    <source>
        <dbReference type="PROSITE-ProRule" id="PRU00169"/>
    </source>
</evidence>
<evidence type="ECO:0000313" key="6">
    <source>
        <dbReference type="EMBL" id="SHL75830.1"/>
    </source>
</evidence>
<dbReference type="InterPro" id="IPR051015">
    <property type="entry name" value="EvgA-like"/>
</dbReference>
<keyword evidence="2" id="KW-0238">DNA-binding</keyword>
<dbReference type="PANTHER" id="PTHR45566">
    <property type="entry name" value="HTH-TYPE TRANSCRIPTIONAL REGULATOR YHJB-RELATED"/>
    <property type="match status" value="1"/>
</dbReference>
<evidence type="ECO:0000256" key="2">
    <source>
        <dbReference type="ARBA" id="ARBA00023125"/>
    </source>
</evidence>
<dbReference type="SUPFAM" id="SSF46894">
    <property type="entry name" value="C-terminal effector domain of the bipartite response regulators"/>
    <property type="match status" value="1"/>
</dbReference>
<evidence type="ECO:0000259" key="5">
    <source>
        <dbReference type="PROSITE" id="PS50110"/>
    </source>
</evidence>
<proteinExistence type="predicted"/>
<dbReference type="PROSITE" id="PS50110">
    <property type="entry name" value="RESPONSE_REGULATORY"/>
    <property type="match status" value="1"/>
</dbReference>
<dbReference type="GO" id="GO:0003677">
    <property type="term" value="F:DNA binding"/>
    <property type="evidence" value="ECO:0007669"/>
    <property type="project" value="UniProtKB-KW"/>
</dbReference>
<dbReference type="GO" id="GO:0006355">
    <property type="term" value="P:regulation of DNA-templated transcription"/>
    <property type="evidence" value="ECO:0007669"/>
    <property type="project" value="InterPro"/>
</dbReference>
<dbReference type="InterPro" id="IPR011006">
    <property type="entry name" value="CheY-like_superfamily"/>
</dbReference>
<dbReference type="SMART" id="SM00421">
    <property type="entry name" value="HTH_LUXR"/>
    <property type="match status" value="1"/>
</dbReference>
<evidence type="ECO:0000313" key="7">
    <source>
        <dbReference type="Proteomes" id="UP000322545"/>
    </source>
</evidence>
<feature type="domain" description="Response regulatory" evidence="5">
    <location>
        <begin position="3"/>
        <end position="118"/>
    </location>
</feature>
<dbReference type="RefSeq" id="WP_149778785.1">
    <property type="nucleotide sequence ID" value="NZ_FRCB01000002.1"/>
</dbReference>